<evidence type="ECO:0000256" key="1">
    <source>
        <dbReference type="ARBA" id="ARBA00006601"/>
    </source>
</evidence>
<dbReference type="OrthoDB" id="5059218at2759"/>
<name>W2RUH9_CYPE1</name>
<dbReference type="STRING" id="1220924.W2RUH9"/>
<reference evidence="5 6" key="1">
    <citation type="submission" date="2013-03" db="EMBL/GenBank/DDBJ databases">
        <title>The Genome Sequence of Phialophora europaea CBS 101466.</title>
        <authorList>
            <consortium name="The Broad Institute Genomics Platform"/>
            <person name="Cuomo C."/>
            <person name="de Hoog S."/>
            <person name="Gorbushina A."/>
            <person name="Walker B."/>
            <person name="Young S.K."/>
            <person name="Zeng Q."/>
            <person name="Gargeya S."/>
            <person name="Fitzgerald M."/>
            <person name="Haas B."/>
            <person name="Abouelleil A."/>
            <person name="Allen A.W."/>
            <person name="Alvarado L."/>
            <person name="Arachchi H.M."/>
            <person name="Berlin A.M."/>
            <person name="Chapman S.B."/>
            <person name="Gainer-Dewar J."/>
            <person name="Goldberg J."/>
            <person name="Griggs A."/>
            <person name="Gujja S."/>
            <person name="Hansen M."/>
            <person name="Howarth C."/>
            <person name="Imamovic A."/>
            <person name="Ireland A."/>
            <person name="Larimer J."/>
            <person name="McCowan C."/>
            <person name="Murphy C."/>
            <person name="Pearson M."/>
            <person name="Poon T.W."/>
            <person name="Priest M."/>
            <person name="Roberts A."/>
            <person name="Saif S."/>
            <person name="Shea T."/>
            <person name="Sisk P."/>
            <person name="Sykes S."/>
            <person name="Wortman J."/>
            <person name="Nusbaum C."/>
            <person name="Birren B."/>
        </authorList>
    </citation>
    <scope>NUCLEOTIDE SEQUENCE [LARGE SCALE GENOMIC DNA]</scope>
    <source>
        <strain evidence="5 6">CBS 101466</strain>
    </source>
</reference>
<dbReference type="Gene3D" id="3.40.50.720">
    <property type="entry name" value="NAD(P)-binding Rossmann-like Domain"/>
    <property type="match status" value="2"/>
</dbReference>
<dbReference type="InterPro" id="IPR036291">
    <property type="entry name" value="NAD(P)-bd_dom_sf"/>
</dbReference>
<evidence type="ECO:0008006" key="7">
    <source>
        <dbReference type="Google" id="ProtNLM"/>
    </source>
</evidence>
<dbReference type="NCBIfam" id="TIGR03026">
    <property type="entry name" value="NDP-sugDHase"/>
    <property type="match status" value="1"/>
</dbReference>
<organism evidence="5 6">
    <name type="scientific">Cyphellophora europaea (strain CBS 101466)</name>
    <name type="common">Phialophora europaea</name>
    <dbReference type="NCBI Taxonomy" id="1220924"/>
    <lineage>
        <taxon>Eukaryota</taxon>
        <taxon>Fungi</taxon>
        <taxon>Dikarya</taxon>
        <taxon>Ascomycota</taxon>
        <taxon>Pezizomycotina</taxon>
        <taxon>Eurotiomycetes</taxon>
        <taxon>Chaetothyriomycetidae</taxon>
        <taxon>Chaetothyriales</taxon>
        <taxon>Cyphellophoraceae</taxon>
        <taxon>Cyphellophora</taxon>
    </lineage>
</organism>
<gene>
    <name evidence="5" type="ORF">HMPREF1541_06182</name>
</gene>
<dbReference type="Proteomes" id="UP000030752">
    <property type="component" value="Unassembled WGS sequence"/>
</dbReference>
<dbReference type="GO" id="GO:0000271">
    <property type="term" value="P:polysaccharide biosynthetic process"/>
    <property type="evidence" value="ECO:0007669"/>
    <property type="project" value="InterPro"/>
</dbReference>
<dbReference type="Pfam" id="PF00984">
    <property type="entry name" value="UDPG_MGDP_dh"/>
    <property type="match status" value="1"/>
</dbReference>
<dbReference type="EMBL" id="KB822721">
    <property type="protein sequence ID" value="ETN39955.1"/>
    <property type="molecule type" value="Genomic_DNA"/>
</dbReference>
<dbReference type="SUPFAM" id="SSF51735">
    <property type="entry name" value="NAD(P)-binding Rossmann-fold domains"/>
    <property type="match status" value="1"/>
</dbReference>
<feature type="domain" description="UDP-glucose/GDP-mannose dehydrogenase N-terminal" evidence="4">
    <location>
        <begin position="12"/>
        <end position="165"/>
    </location>
</feature>
<comment type="similarity">
    <text evidence="1 2">Belongs to the UDP-glucose/GDP-mannose dehydrogenase family.</text>
</comment>
<dbReference type="InterPro" id="IPR001732">
    <property type="entry name" value="UDP-Glc/GDP-Man_DH_N"/>
</dbReference>
<dbReference type="PIRSF" id="PIRSF000124">
    <property type="entry name" value="UDPglc_GDPman_dh"/>
    <property type="match status" value="1"/>
</dbReference>
<dbReference type="SUPFAM" id="SSF48179">
    <property type="entry name" value="6-phosphogluconate dehydrogenase C-terminal domain-like"/>
    <property type="match status" value="1"/>
</dbReference>
<dbReference type="GO" id="GO:0016616">
    <property type="term" value="F:oxidoreductase activity, acting on the CH-OH group of donors, NAD or NADP as acceptor"/>
    <property type="evidence" value="ECO:0007669"/>
    <property type="project" value="InterPro"/>
</dbReference>
<evidence type="ECO:0000259" key="4">
    <source>
        <dbReference type="Pfam" id="PF03721"/>
    </source>
</evidence>
<dbReference type="InterPro" id="IPR014026">
    <property type="entry name" value="UDP-Glc/GDP-Man_DH_dimer"/>
</dbReference>
<dbReference type="Pfam" id="PF03721">
    <property type="entry name" value="UDPG_MGDP_dh_N"/>
    <property type="match status" value="1"/>
</dbReference>
<dbReference type="RefSeq" id="XP_008718740.1">
    <property type="nucleotide sequence ID" value="XM_008720518.1"/>
</dbReference>
<dbReference type="GeneID" id="19973521"/>
<keyword evidence="6" id="KW-1185">Reference proteome</keyword>
<dbReference type="VEuPathDB" id="FungiDB:HMPREF1541_06182"/>
<protein>
    <recommendedName>
        <fullName evidence="7">UDP-glucose/GDP-mannose dehydrogenase C-terminal domain-containing protein</fullName>
    </recommendedName>
</protein>
<dbReference type="PANTHER" id="PTHR43491">
    <property type="entry name" value="UDP-N-ACETYL-D-MANNOSAMINE DEHYDROGENASE"/>
    <property type="match status" value="1"/>
</dbReference>
<dbReference type="InterPro" id="IPR036220">
    <property type="entry name" value="UDP-Glc/GDP-Man_DH_C_sf"/>
</dbReference>
<dbReference type="GO" id="GO:0051287">
    <property type="term" value="F:NAD binding"/>
    <property type="evidence" value="ECO:0007669"/>
    <property type="project" value="InterPro"/>
</dbReference>
<dbReference type="eggNOG" id="ENOG502QQVE">
    <property type="taxonomic scope" value="Eukaryota"/>
</dbReference>
<feature type="domain" description="UDP-glucose/GDP-mannose dehydrogenase dimerisation" evidence="3">
    <location>
        <begin position="186"/>
        <end position="258"/>
    </location>
</feature>
<evidence type="ECO:0000256" key="2">
    <source>
        <dbReference type="PIRNR" id="PIRNR000124"/>
    </source>
</evidence>
<dbReference type="SUPFAM" id="SSF52413">
    <property type="entry name" value="UDP-glucose/GDP-mannose dehydrogenase C-terminal domain"/>
    <property type="match status" value="1"/>
</dbReference>
<dbReference type="PANTHER" id="PTHR43491:SF2">
    <property type="entry name" value="UDP-N-ACETYL-D-MANNOSAMINE DEHYDROGENASE"/>
    <property type="match status" value="1"/>
</dbReference>
<sequence>MTSTPTSTSPIVAVVGVGYVGEHLVQGFSKHYPVIAFDVDPVRLEQVAKNKTKYQLMTTRLGSDLALATHILISVPTGVYSDGTIDTRILRSAVDNVLCNAQYGATIVIESSVAVGMTRSLFGDRHHEKDLKVGMSPERVDPGRTNVEYDSIPKVVSGIDDRSLTSVCSLYSRVFQRLEPVSSLEVAELTKLYENCQRMVSIAYANEMADACHSFGIDPLEVCKAAGTKPFGYQPYTPGIGVGGHCIPVNPYYLLSNSSWPFLEMATEKMRARPANLGDRIMAELSATSQGTSSRPRILVVGVSFKKGQSVLSNAPGIDLIRHLLGTYDVYVEFVDPLVNAESLEYVPKLDHTTEWTSAYVDSHFDCAVICMAQEHVDLSILQELQHTRVFNFTSALPWSSLSPVQAAPLSVPELEEPSTPEEIEILTPALGLEDHNPLVTVPEQPTVGQDLINKVLDSLTIAKEPVVDISAREIGLLPV</sequence>
<dbReference type="PIRSF" id="PIRSF500136">
    <property type="entry name" value="UDP_ManNAc_DH"/>
    <property type="match status" value="1"/>
</dbReference>
<dbReference type="InterPro" id="IPR028359">
    <property type="entry name" value="UDP_ManNAc/GlcNAc_DH"/>
</dbReference>
<accession>W2RUH9</accession>
<dbReference type="GO" id="GO:0016628">
    <property type="term" value="F:oxidoreductase activity, acting on the CH-CH group of donors, NAD or NADP as acceptor"/>
    <property type="evidence" value="ECO:0007669"/>
    <property type="project" value="InterPro"/>
</dbReference>
<dbReference type="InterPro" id="IPR008927">
    <property type="entry name" value="6-PGluconate_DH-like_C_sf"/>
</dbReference>
<dbReference type="InParanoid" id="W2RUH9"/>
<evidence type="ECO:0000313" key="5">
    <source>
        <dbReference type="EMBL" id="ETN39955.1"/>
    </source>
</evidence>
<dbReference type="InterPro" id="IPR017476">
    <property type="entry name" value="UDP-Glc/GDP-Man"/>
</dbReference>
<proteinExistence type="inferred from homology"/>
<evidence type="ECO:0000259" key="3">
    <source>
        <dbReference type="Pfam" id="PF00984"/>
    </source>
</evidence>
<dbReference type="AlphaFoldDB" id="W2RUH9"/>
<evidence type="ECO:0000313" key="6">
    <source>
        <dbReference type="Proteomes" id="UP000030752"/>
    </source>
</evidence>
<dbReference type="HOGENOM" id="CLU_023810_0_1_1"/>